<dbReference type="InterPro" id="IPR041700">
    <property type="entry name" value="OMP_b-brl_3"/>
</dbReference>
<feature type="region of interest" description="Disordered" evidence="1">
    <location>
        <begin position="408"/>
        <end position="434"/>
    </location>
</feature>
<dbReference type="GO" id="GO:0030246">
    <property type="term" value="F:carbohydrate binding"/>
    <property type="evidence" value="ECO:0007669"/>
    <property type="project" value="InterPro"/>
</dbReference>
<feature type="domain" description="Outer membrane protein beta-barrel" evidence="3">
    <location>
        <begin position="794"/>
        <end position="919"/>
    </location>
</feature>
<dbReference type="Proteomes" id="UP000886744">
    <property type="component" value="Unassembled WGS sequence"/>
</dbReference>
<evidence type="ECO:0000256" key="2">
    <source>
        <dbReference type="SAM" id="SignalP"/>
    </source>
</evidence>
<dbReference type="SUPFAM" id="SSF56935">
    <property type="entry name" value="Porins"/>
    <property type="match status" value="1"/>
</dbReference>
<name>A0A9D1E075_9BACT</name>
<sequence>MTRIRILLAFLLAVLSAGSLSAQKKGEFSIKVQLTDSVSREPVSFATIYVSKDGSTENAYYSMTDGDGKGVVTGIPAGKYVFVADLMGYYRFTRNVELKQSVTDLGEMLMNKDVTMLDEVVVSAVGNQVVVKKDTVEYTAALFKTTDNDMLEDLLKKLPGVEVDSDGGITYQGETINKIMIDGKEFFLDDPSLASKNIPAKIINKIKVVDKKSDQAEFTGIDDGEEEKVIDLSVKPGLLESWFGNVAAGGGHDLQTEEHAARFQASGMVGRFTEDNQVSIILNSNNTNNRGFGDMGMGGGMRGRGFGGNRGGIMTTWMGGVNANMNIGGDRDRELGANYLYNGMVRDVEERSSRTTFLNDSISQHTANNETSRFFSDGHRGGAVFDYKFNDRTSLLFRPSFNYSRSVYDESSEYSTENSRTGKVNDGISKASSDGVSWRTNGRLLYRQRIGQKAGRTISLNVDYSISNSDYTGINYSETNTYADGLPSGTERVNQNYEQREDSYSASADLTYTEPLGKNFFLLGSYRFNWSNSQTEKDTRDILEDGTVSDELDSVYSSRMENTFLRHRMQLSFMKQEKKYNLQLGVNAQPSTTITRDDFNPGRNVNYTVWNFAPSARFDYNFDKNEFMRINYNGSTSQPSVNQLMPVPDNSDPLYVSVGNMSLKPEFSNRFRMHYNYTDMESFSTYSVMGGFNFTKDDIINASWYNSTGTQYTVPVNSDRPTLGGNVMLMTNSQFGKSGFSLMTFTRGSVTSSLSYTGDNPEAETFEEIQDYLIGGRTTSMSLSENLTLVYRNDYIETRLGASASYRKAWYEIASQARADTWDNSVFAEVNATLPWGMEFRTDARYNYYIGYEAGFGEPELTWNAEISQLFLKDKMTLRFKVYDILNQAKNNYRTTTDNYVEDTYNNTLGQYFMISLVYRFGNFDKMMGGRRGPGGPPRPPRR</sequence>
<reference evidence="4" key="2">
    <citation type="journal article" date="2021" name="PeerJ">
        <title>Extensive microbial diversity within the chicken gut microbiome revealed by metagenomics and culture.</title>
        <authorList>
            <person name="Gilroy R."/>
            <person name="Ravi A."/>
            <person name="Getino M."/>
            <person name="Pursley I."/>
            <person name="Horton D.L."/>
            <person name="Alikhan N.F."/>
            <person name="Baker D."/>
            <person name="Gharbi K."/>
            <person name="Hall N."/>
            <person name="Watson M."/>
            <person name="Adriaenssens E.M."/>
            <person name="Foster-Nyarko E."/>
            <person name="Jarju S."/>
            <person name="Secka A."/>
            <person name="Antonio M."/>
            <person name="Oren A."/>
            <person name="Chaudhuri R.R."/>
            <person name="La Ragione R."/>
            <person name="Hildebrand F."/>
            <person name="Pallen M.J."/>
        </authorList>
    </citation>
    <scope>NUCLEOTIDE SEQUENCE</scope>
    <source>
        <strain evidence="4">ChiHjej13B12-12457</strain>
    </source>
</reference>
<evidence type="ECO:0000313" key="4">
    <source>
        <dbReference type="EMBL" id="HIR62086.1"/>
    </source>
</evidence>
<feature type="domain" description="Outer membrane protein beta-barrel" evidence="3">
    <location>
        <begin position="453"/>
        <end position="721"/>
    </location>
</feature>
<protein>
    <submittedName>
        <fullName evidence="4">Outer membrane beta-barrel protein</fullName>
    </submittedName>
</protein>
<keyword evidence="2" id="KW-0732">Signal</keyword>
<feature type="signal peptide" evidence="2">
    <location>
        <begin position="1"/>
        <end position="22"/>
    </location>
</feature>
<dbReference type="InterPro" id="IPR013784">
    <property type="entry name" value="Carb-bd-like_fold"/>
</dbReference>
<organism evidence="4 5">
    <name type="scientific">Candidatus Coprenecus avistercoris</name>
    <dbReference type="NCBI Taxonomy" id="2840730"/>
    <lineage>
        <taxon>Bacteria</taxon>
        <taxon>Pseudomonadati</taxon>
        <taxon>Bacteroidota</taxon>
        <taxon>Bacteroidia</taxon>
        <taxon>Bacteroidales</taxon>
        <taxon>Rikenellaceae</taxon>
        <taxon>Rikenellaceae incertae sedis</taxon>
        <taxon>Candidatus Coprenecus</taxon>
    </lineage>
</organism>
<feature type="compositionally biased region" description="Polar residues" evidence="1">
    <location>
        <begin position="413"/>
        <end position="422"/>
    </location>
</feature>
<dbReference type="Pfam" id="PF14905">
    <property type="entry name" value="OMP_b-brl_3"/>
    <property type="match status" value="2"/>
</dbReference>
<evidence type="ECO:0000313" key="5">
    <source>
        <dbReference type="Proteomes" id="UP000886744"/>
    </source>
</evidence>
<evidence type="ECO:0000256" key="1">
    <source>
        <dbReference type="SAM" id="MobiDB-lite"/>
    </source>
</evidence>
<reference evidence="4" key="1">
    <citation type="submission" date="2020-10" db="EMBL/GenBank/DDBJ databases">
        <authorList>
            <person name="Gilroy R."/>
        </authorList>
    </citation>
    <scope>NUCLEOTIDE SEQUENCE</scope>
    <source>
        <strain evidence="4">ChiHjej13B12-12457</strain>
    </source>
</reference>
<accession>A0A9D1E075</accession>
<proteinExistence type="predicted"/>
<comment type="caution">
    <text evidence="4">The sequence shown here is derived from an EMBL/GenBank/DDBJ whole genome shotgun (WGS) entry which is preliminary data.</text>
</comment>
<evidence type="ECO:0000259" key="3">
    <source>
        <dbReference type="Pfam" id="PF14905"/>
    </source>
</evidence>
<gene>
    <name evidence="4" type="ORF">IAC94_00995</name>
</gene>
<feature type="chain" id="PRO_5038586021" evidence="2">
    <location>
        <begin position="23"/>
        <end position="943"/>
    </location>
</feature>
<dbReference type="EMBL" id="DVHI01000015">
    <property type="protein sequence ID" value="HIR62086.1"/>
    <property type="molecule type" value="Genomic_DNA"/>
</dbReference>
<dbReference type="SUPFAM" id="SSF49452">
    <property type="entry name" value="Starch-binding domain-like"/>
    <property type="match status" value="1"/>
</dbReference>
<dbReference type="AlphaFoldDB" id="A0A9D1E075"/>